<proteinExistence type="predicted"/>
<dbReference type="Gene3D" id="2.30.110.10">
    <property type="entry name" value="Electron Transport, Fmn-binding Protein, Chain A"/>
    <property type="match status" value="1"/>
</dbReference>
<dbReference type="PANTHER" id="PTHR42815">
    <property type="entry name" value="FAD-BINDING, PUTATIVE (AFU_ORTHOLOGUE AFUA_6G07600)-RELATED"/>
    <property type="match status" value="1"/>
</dbReference>
<comment type="caution">
    <text evidence="2">The sequence shown here is derived from an EMBL/GenBank/DDBJ whole genome shotgun (WGS) entry which is preliminary data.</text>
</comment>
<keyword evidence="2" id="KW-0378">Hydrolase</keyword>
<sequence>METISTAEELEELIGLPLDRTRKKVRASLSDFDRQWLAASPFCVVSTTDAQGRVDASPKGDPAGFIQVLDDHTIAIPERPGNKLAFGFHNILENPNVGILSIVPGRTDTLRINGTATIVRDAQFFDHMVVKGHRPRAAIVVAVEEVFTHCGKAFMRSGLWEPETWGPDALPSIALLAQRYTQPEAQLADLESYYGPSYRERMYRE</sequence>
<name>A0A4Y3N839_PAEAU</name>
<dbReference type="RefSeq" id="WP_141280754.1">
    <property type="nucleotide sequence ID" value="NZ_BAAAWK010000001.1"/>
</dbReference>
<dbReference type="Proteomes" id="UP000317715">
    <property type="component" value="Unassembled WGS sequence"/>
</dbReference>
<reference evidence="2 3" key="1">
    <citation type="submission" date="2019-06" db="EMBL/GenBank/DDBJ databases">
        <title>Whole genome shotgun sequence of Paenarthrobacter aurescens NBRC 12136.</title>
        <authorList>
            <person name="Hosoyama A."/>
            <person name="Uohara A."/>
            <person name="Ohji S."/>
            <person name="Ichikawa N."/>
        </authorList>
    </citation>
    <scope>NUCLEOTIDE SEQUENCE [LARGE SCALE GENOMIC DNA]</scope>
    <source>
        <strain evidence="2 3">NBRC 12136</strain>
    </source>
</reference>
<dbReference type="GO" id="GO:0016787">
    <property type="term" value="F:hydrolase activity"/>
    <property type="evidence" value="ECO:0007669"/>
    <property type="project" value="UniProtKB-KW"/>
</dbReference>
<dbReference type="InterPro" id="IPR011576">
    <property type="entry name" value="Pyridox_Oxase_N"/>
</dbReference>
<accession>A0A4Y3N839</accession>
<feature type="domain" description="Pyridoxamine 5'-phosphate oxidase N-terminal" evidence="1">
    <location>
        <begin position="34"/>
        <end position="150"/>
    </location>
</feature>
<keyword evidence="3" id="KW-1185">Reference proteome</keyword>
<organism evidence="2 3">
    <name type="scientific">Paenarthrobacter aurescens</name>
    <name type="common">Arthrobacter aurescens</name>
    <dbReference type="NCBI Taxonomy" id="43663"/>
    <lineage>
        <taxon>Bacteria</taxon>
        <taxon>Bacillati</taxon>
        <taxon>Actinomycetota</taxon>
        <taxon>Actinomycetes</taxon>
        <taxon>Micrococcales</taxon>
        <taxon>Micrococcaceae</taxon>
        <taxon>Paenarthrobacter</taxon>
    </lineage>
</organism>
<dbReference type="InterPro" id="IPR024029">
    <property type="entry name" value="Pyridox_Oxase_FMN-dep"/>
</dbReference>
<evidence type="ECO:0000259" key="1">
    <source>
        <dbReference type="Pfam" id="PF01243"/>
    </source>
</evidence>
<dbReference type="Pfam" id="PF01243">
    <property type="entry name" value="PNPOx_N"/>
    <property type="match status" value="1"/>
</dbReference>
<dbReference type="EMBL" id="BJMD01000001">
    <property type="protein sequence ID" value="GEB17403.1"/>
    <property type="molecule type" value="Genomic_DNA"/>
</dbReference>
<protein>
    <submittedName>
        <fullName evidence="2">Phosphohydrolase</fullName>
    </submittedName>
</protein>
<dbReference type="InterPro" id="IPR012349">
    <property type="entry name" value="Split_barrel_FMN-bd"/>
</dbReference>
<dbReference type="NCBIfam" id="TIGR04025">
    <property type="entry name" value="PPOX_FMN_DR2398"/>
    <property type="match status" value="1"/>
</dbReference>
<evidence type="ECO:0000313" key="2">
    <source>
        <dbReference type="EMBL" id="GEB17403.1"/>
    </source>
</evidence>
<dbReference type="PANTHER" id="PTHR42815:SF2">
    <property type="entry name" value="FAD-BINDING, PUTATIVE (AFU_ORTHOLOGUE AFUA_6G07600)-RELATED"/>
    <property type="match status" value="1"/>
</dbReference>
<dbReference type="OrthoDB" id="9790331at2"/>
<evidence type="ECO:0000313" key="3">
    <source>
        <dbReference type="Proteomes" id="UP000317715"/>
    </source>
</evidence>
<dbReference type="AlphaFoldDB" id="A0A4Y3N839"/>
<dbReference type="SUPFAM" id="SSF50475">
    <property type="entry name" value="FMN-binding split barrel"/>
    <property type="match status" value="1"/>
</dbReference>
<gene>
    <name evidence="2" type="ORF">AAU01_01580</name>
</gene>
<dbReference type="GeneID" id="97302378"/>